<evidence type="ECO:0000256" key="3">
    <source>
        <dbReference type="ARBA" id="ARBA00023329"/>
    </source>
</evidence>
<accession>A0AAW2A7X3</accession>
<dbReference type="InterPro" id="IPR003409">
    <property type="entry name" value="MORN"/>
</dbReference>
<dbReference type="Proteomes" id="UP001479290">
    <property type="component" value="Unassembled WGS sequence"/>
</dbReference>
<gene>
    <name evidence="6" type="ORF">ABG768_002947</name>
</gene>
<keyword evidence="3" id="KW-0968">Cytoplasmic vesicle</keyword>
<dbReference type="Gene3D" id="2.20.110.10">
    <property type="entry name" value="Histone H3 K4-specific methyltransferase SET7/9 N-terminal domain"/>
    <property type="match status" value="2"/>
</dbReference>
<dbReference type="SUPFAM" id="SSF82185">
    <property type="entry name" value="Histone H3 K4-specific methyltransferase SET7/9 N-terminal domain"/>
    <property type="match status" value="1"/>
</dbReference>
<sequence>MIYDGEWRCGKREGFGTLSKTDPETKEYVRVFVGSWRNDKKEGAGTYFYSPSAFYEGQWSEDQRSGWGRMQYENGELYEGEWLKDKHHGQGLLLLANGNRFVGTWSDGQKNGHGKFLYLDRGQLYEGFWVDGVAKCGTLSDFGREAADRPPVYPIPKVCLQDSQAVLMEAQAYFTEEKEKSTDPKSYGC</sequence>
<evidence type="ECO:0000256" key="1">
    <source>
        <dbReference type="ARBA" id="ARBA00004218"/>
    </source>
</evidence>
<dbReference type="PANTHER" id="PTHR46511:SF1">
    <property type="entry name" value="MORN REPEAT-CONTAINING PROTEIN 3"/>
    <property type="match status" value="1"/>
</dbReference>
<reference evidence="6 7" key="1">
    <citation type="submission" date="2024-05" db="EMBL/GenBank/DDBJ databases">
        <title>A high-quality chromosomal-level genome assembly of Topmouth culter (Culter alburnus).</title>
        <authorList>
            <person name="Zhao H."/>
        </authorList>
    </citation>
    <scope>NUCLEOTIDE SEQUENCE [LARGE SCALE GENOMIC DNA]</scope>
    <source>
        <strain evidence="6">CATC2023</strain>
        <tissue evidence="6">Muscle</tissue>
    </source>
</reference>
<organism evidence="6 7">
    <name type="scientific">Culter alburnus</name>
    <name type="common">Topmouth culter</name>
    <dbReference type="NCBI Taxonomy" id="194366"/>
    <lineage>
        <taxon>Eukaryota</taxon>
        <taxon>Metazoa</taxon>
        <taxon>Chordata</taxon>
        <taxon>Craniata</taxon>
        <taxon>Vertebrata</taxon>
        <taxon>Euteleostomi</taxon>
        <taxon>Actinopterygii</taxon>
        <taxon>Neopterygii</taxon>
        <taxon>Teleostei</taxon>
        <taxon>Ostariophysi</taxon>
        <taxon>Cypriniformes</taxon>
        <taxon>Xenocyprididae</taxon>
        <taxon>Xenocypridinae</taxon>
        <taxon>Culter</taxon>
    </lineage>
</organism>
<name>A0AAW2A7X3_CULAL</name>
<dbReference type="SMART" id="SM00698">
    <property type="entry name" value="MORN"/>
    <property type="match status" value="5"/>
</dbReference>
<dbReference type="InterPro" id="IPR052472">
    <property type="entry name" value="MORN3"/>
</dbReference>
<evidence type="ECO:0000256" key="5">
    <source>
        <dbReference type="ARBA" id="ARBA00045851"/>
    </source>
</evidence>
<comment type="function">
    <text evidence="5">Assembles a suppression complex (suppresome) by tethering SIRT1 and MDM2 to regulate composite modifications of p53/TP53. Confers both deacetylation-mediated functional inactivation, by SIRT1, and ubiquitination-dependent degradation, by MDM2, of p53/TP53, promoting a proliferative and cell survival behaviors. May play a role in the regulation of spermatogenesis.</text>
</comment>
<comment type="caution">
    <text evidence="6">The sequence shown here is derived from an EMBL/GenBank/DDBJ whole genome shotgun (WGS) entry which is preliminary data.</text>
</comment>
<dbReference type="PANTHER" id="PTHR46511">
    <property type="entry name" value="MORN REPEAT-CONTAINING PROTEIN 3"/>
    <property type="match status" value="1"/>
</dbReference>
<evidence type="ECO:0000313" key="6">
    <source>
        <dbReference type="EMBL" id="KAK9968632.1"/>
    </source>
</evidence>
<evidence type="ECO:0000256" key="4">
    <source>
        <dbReference type="ARBA" id="ARBA00039854"/>
    </source>
</evidence>
<dbReference type="EMBL" id="JAWDJR010000010">
    <property type="protein sequence ID" value="KAK9968632.1"/>
    <property type="molecule type" value="Genomic_DNA"/>
</dbReference>
<dbReference type="AlphaFoldDB" id="A0AAW2A7X3"/>
<protein>
    <recommendedName>
        <fullName evidence="4">MORN repeat-containing protein 3</fullName>
    </recommendedName>
</protein>
<keyword evidence="2" id="KW-0677">Repeat</keyword>
<evidence type="ECO:0000256" key="2">
    <source>
        <dbReference type="ARBA" id="ARBA00022737"/>
    </source>
</evidence>
<evidence type="ECO:0000313" key="7">
    <source>
        <dbReference type="Proteomes" id="UP001479290"/>
    </source>
</evidence>
<keyword evidence="7" id="KW-1185">Reference proteome</keyword>
<dbReference type="Pfam" id="PF02493">
    <property type="entry name" value="MORN"/>
    <property type="match status" value="5"/>
</dbReference>
<proteinExistence type="predicted"/>
<dbReference type="GO" id="GO:0001669">
    <property type="term" value="C:acrosomal vesicle"/>
    <property type="evidence" value="ECO:0007669"/>
    <property type="project" value="UniProtKB-SubCell"/>
</dbReference>
<comment type="subcellular location">
    <subcellularLocation>
        <location evidence="1">Cytoplasmic vesicle</location>
        <location evidence="1">Secretory vesicle</location>
        <location evidence="1">Acrosome</location>
    </subcellularLocation>
</comment>